<evidence type="ECO:0000256" key="3">
    <source>
        <dbReference type="SAM" id="SignalP"/>
    </source>
</evidence>
<keyword evidence="2" id="KW-0175">Coiled coil</keyword>
<dbReference type="AlphaFoldDB" id="I2PYI0"/>
<evidence type="ECO:0000313" key="5">
    <source>
        <dbReference type="EMBL" id="EIG52586.1"/>
    </source>
</evidence>
<dbReference type="Pfam" id="PF25954">
    <property type="entry name" value="Beta-barrel_RND_2"/>
    <property type="match status" value="1"/>
</dbReference>
<name>I2PYI0_9BACT</name>
<evidence type="ECO:0000259" key="4">
    <source>
        <dbReference type="Pfam" id="PF25954"/>
    </source>
</evidence>
<comment type="subcellular location">
    <subcellularLocation>
        <location evidence="1">Cell envelope</location>
    </subcellularLocation>
</comment>
<gene>
    <name evidence="5" type="ORF">DesU5LDRAFT_0885</name>
</gene>
<evidence type="ECO:0000256" key="2">
    <source>
        <dbReference type="ARBA" id="ARBA00023054"/>
    </source>
</evidence>
<dbReference type="InterPro" id="IPR050465">
    <property type="entry name" value="UPF0194_transport"/>
</dbReference>
<accession>I2PYI0</accession>
<dbReference type="STRING" id="596152.DesU5LDRAFT_0885"/>
<dbReference type="HOGENOM" id="CLU_815671_0_0_7"/>
<dbReference type="EMBL" id="JH600068">
    <property type="protein sequence ID" value="EIG52586.1"/>
    <property type="molecule type" value="Genomic_DNA"/>
</dbReference>
<sequence>MKPMRCIPGLLAAMVLCLAGRAAAEPLTFLGKSFCPIKYEITWPFLTKADPTKGQGSGIAPNIYELPKEKGAEEKSAAALGSDMRRLRILSAPLKVGDKVSEEQVLITYELPLESLMAEKEALSRAKLNGLEQALAVVDSQLTKVRQHQADLENMRAGQSAAPIDVRLNAKEIDGLLLQRDYLAEERDLAQQRYDNAVLIARSKYGKDIDVHKLPRIGYIRSPTDGYVLWTNSSLVPGMAFTKQASLITVGRLDPMLIRASVHEIAAQKLKVGDPATLVFHALPGQTFQTTITKVDFVAQPAMLQQPSFYEVELTLPNPDLRIHEGMRCDVTINLPDAAQ</sequence>
<feature type="chain" id="PRO_5003664188" description="CusB-like beta-barrel domain-containing protein" evidence="3">
    <location>
        <begin position="25"/>
        <end position="340"/>
    </location>
</feature>
<dbReference type="InterPro" id="IPR058792">
    <property type="entry name" value="Beta-barrel_RND_2"/>
</dbReference>
<dbReference type="eggNOG" id="COG0845">
    <property type="taxonomic scope" value="Bacteria"/>
</dbReference>
<proteinExistence type="predicted"/>
<protein>
    <recommendedName>
        <fullName evidence="4">CusB-like beta-barrel domain-containing protein</fullName>
    </recommendedName>
</protein>
<dbReference type="PANTHER" id="PTHR32347">
    <property type="entry name" value="EFFLUX SYSTEM COMPONENT YKNX-RELATED"/>
    <property type="match status" value="1"/>
</dbReference>
<dbReference type="GO" id="GO:0030313">
    <property type="term" value="C:cell envelope"/>
    <property type="evidence" value="ECO:0007669"/>
    <property type="project" value="UniProtKB-SubCell"/>
</dbReference>
<feature type="domain" description="CusB-like beta-barrel" evidence="4">
    <location>
        <begin position="258"/>
        <end position="334"/>
    </location>
</feature>
<reference evidence="5" key="1">
    <citation type="submission" date="2011-11" db="EMBL/GenBank/DDBJ databases">
        <title>Improved High-Quality Draft sequence of Desulfovibrio sp. U5L.</title>
        <authorList>
            <consortium name="US DOE Joint Genome Institute"/>
            <person name="Lucas S."/>
            <person name="Han J."/>
            <person name="Lapidus A."/>
            <person name="Cheng J.-F."/>
            <person name="Goodwin L."/>
            <person name="Pitluck S."/>
            <person name="Peters L."/>
            <person name="Ovchinnikova G."/>
            <person name="Held B."/>
            <person name="Detter J.C."/>
            <person name="Han C."/>
            <person name="Tapia R."/>
            <person name="Land M."/>
            <person name="Hauser L."/>
            <person name="Kyrpides N."/>
            <person name="Ivanova N."/>
            <person name="Pagani I."/>
            <person name="Gabster J."/>
            <person name="Walker C."/>
            <person name="Stolyar S."/>
            <person name="Stahl D."/>
            <person name="Arkin A."/>
            <person name="Dehal P."/>
            <person name="Hazen T."/>
            <person name="Woyke T."/>
        </authorList>
    </citation>
    <scope>NUCLEOTIDE SEQUENCE [LARGE SCALE GENOMIC DNA]</scope>
    <source>
        <strain evidence="5">U5L</strain>
    </source>
</reference>
<evidence type="ECO:0000256" key="1">
    <source>
        <dbReference type="ARBA" id="ARBA00004196"/>
    </source>
</evidence>
<dbReference type="OrthoDB" id="5448083at2"/>
<dbReference type="Gene3D" id="2.40.30.170">
    <property type="match status" value="1"/>
</dbReference>
<organism evidence="5">
    <name type="scientific">Desulfovibrio sp. U5L</name>
    <dbReference type="NCBI Taxonomy" id="596152"/>
    <lineage>
        <taxon>Bacteria</taxon>
        <taxon>Pseudomonadati</taxon>
        <taxon>Thermodesulfobacteriota</taxon>
        <taxon>Desulfovibrionia</taxon>
        <taxon>Desulfovibrionales</taxon>
        <taxon>Desulfovibrionaceae</taxon>
        <taxon>Desulfovibrio</taxon>
    </lineage>
</organism>
<keyword evidence="3" id="KW-0732">Signal</keyword>
<feature type="signal peptide" evidence="3">
    <location>
        <begin position="1"/>
        <end position="24"/>
    </location>
</feature>